<keyword evidence="7" id="KW-0137">Centromere</keyword>
<sequence length="384" mass="44094">MEQASSMAAMDPETEFLASKKQNGNEWELYKENVRPLKRGRNVDLLNEALRSQTDNSLKKSLRENRRRLIEAIEAYKGEDPLRPWIDCIKWVQESFPTGGECSGLVVIYEQCVRTFWHDEHYKDDLRYLKVWLEYAENCDDAEVIYEFLEANQIGQTHSAYYSAYALLMESKNKFRKADDIFNLGIARKAKPLEKLEAAYKRFLVQSTRKKTVNEDNAVDNNMPNRSFGTVLPSGGARRQPLENLENSLFRKNVKLQRTAINKPLSIYNDENSASRRQPENQKSNGSSWHTLGSRADRNKENTSAPTVWSSYKVPHKTGTGAVPIPSSMRIEVFVDEESAEGEQAVAITKSPKPSILQLRKANSKNLKKETELLRENPLRNFPR</sequence>
<evidence type="ECO:0000313" key="10">
    <source>
        <dbReference type="EMBL" id="ONK79004.1"/>
    </source>
</evidence>
<keyword evidence="3" id="KW-0158">Chromosome</keyword>
<dbReference type="OrthoDB" id="248495at2759"/>
<dbReference type="Pfam" id="PF08311">
    <property type="entry name" value="Mad3_BUB1_I"/>
    <property type="match status" value="1"/>
</dbReference>
<proteinExistence type="predicted"/>
<feature type="domain" description="BUB1 N-terminal" evidence="9">
    <location>
        <begin position="69"/>
        <end position="227"/>
    </location>
</feature>
<dbReference type="Proteomes" id="UP000243459">
    <property type="component" value="Chromosome 1"/>
</dbReference>
<dbReference type="Gramene" id="ONK79004">
    <property type="protein sequence ID" value="ONK79004"/>
    <property type="gene ID" value="A4U43_C01F1880"/>
</dbReference>
<dbReference type="InterPro" id="IPR015661">
    <property type="entry name" value="Bub1/Mad3"/>
</dbReference>
<keyword evidence="5" id="KW-0539">Nucleus</keyword>
<dbReference type="InterPro" id="IPR013212">
    <property type="entry name" value="Mad3/Bub1_I"/>
</dbReference>
<dbReference type="EMBL" id="CM007381">
    <property type="protein sequence ID" value="ONK79004.1"/>
    <property type="molecule type" value="Genomic_DNA"/>
</dbReference>
<dbReference type="PANTHER" id="PTHR14030:SF19">
    <property type="entry name" value="MITOTIC SPINDLE CHECKPOINT PROTEIN BUBR1"/>
    <property type="match status" value="1"/>
</dbReference>
<evidence type="ECO:0000256" key="1">
    <source>
        <dbReference type="ARBA" id="ARBA00004123"/>
    </source>
</evidence>
<dbReference type="GO" id="GO:0004672">
    <property type="term" value="F:protein kinase activity"/>
    <property type="evidence" value="ECO:0007669"/>
    <property type="project" value="TreeGrafter"/>
</dbReference>
<dbReference type="GO" id="GO:0000776">
    <property type="term" value="C:kinetochore"/>
    <property type="evidence" value="ECO:0007669"/>
    <property type="project" value="UniProtKB-KW"/>
</dbReference>
<feature type="region of interest" description="Disordered" evidence="8">
    <location>
        <begin position="1"/>
        <end position="20"/>
    </location>
</feature>
<dbReference type="OMA" id="LIVIYEQ"/>
<evidence type="ECO:0000256" key="8">
    <source>
        <dbReference type="SAM" id="MobiDB-lite"/>
    </source>
</evidence>
<reference evidence="11" key="1">
    <citation type="journal article" date="2017" name="Nat. Commun.">
        <title>The asparagus genome sheds light on the origin and evolution of a young Y chromosome.</title>
        <authorList>
            <person name="Harkess A."/>
            <person name="Zhou J."/>
            <person name="Xu C."/>
            <person name="Bowers J.E."/>
            <person name="Van der Hulst R."/>
            <person name="Ayyampalayam S."/>
            <person name="Mercati F."/>
            <person name="Riccardi P."/>
            <person name="McKain M.R."/>
            <person name="Kakrana A."/>
            <person name="Tang H."/>
            <person name="Ray J."/>
            <person name="Groenendijk J."/>
            <person name="Arikit S."/>
            <person name="Mathioni S.M."/>
            <person name="Nakano M."/>
            <person name="Shan H."/>
            <person name="Telgmann-Rauber A."/>
            <person name="Kanno A."/>
            <person name="Yue Z."/>
            <person name="Chen H."/>
            <person name="Li W."/>
            <person name="Chen Y."/>
            <person name="Xu X."/>
            <person name="Zhang Y."/>
            <person name="Luo S."/>
            <person name="Chen H."/>
            <person name="Gao J."/>
            <person name="Mao Z."/>
            <person name="Pires J.C."/>
            <person name="Luo M."/>
            <person name="Kudrna D."/>
            <person name="Wing R.A."/>
            <person name="Meyers B.C."/>
            <person name="Yi K."/>
            <person name="Kong H."/>
            <person name="Lavrijsen P."/>
            <person name="Sunseri F."/>
            <person name="Falavigna A."/>
            <person name="Ye Y."/>
            <person name="Leebens-Mack J.H."/>
            <person name="Chen G."/>
        </authorList>
    </citation>
    <scope>NUCLEOTIDE SEQUENCE [LARGE SCALE GENOMIC DNA]</scope>
    <source>
        <strain evidence="11">cv. DH0086</strain>
    </source>
</reference>
<evidence type="ECO:0000256" key="4">
    <source>
        <dbReference type="ARBA" id="ARBA00022838"/>
    </source>
</evidence>
<evidence type="ECO:0000256" key="6">
    <source>
        <dbReference type="ARBA" id="ARBA00023306"/>
    </source>
</evidence>
<name>A0A5P1FLN6_ASPOF</name>
<keyword evidence="4" id="KW-0995">Kinetochore</keyword>
<dbReference type="PANTHER" id="PTHR14030">
    <property type="entry name" value="MITOTIC CHECKPOINT SERINE/THREONINE-PROTEIN KINASE BUB1"/>
    <property type="match status" value="1"/>
</dbReference>
<dbReference type="Gene3D" id="1.25.40.430">
    <property type="match status" value="1"/>
</dbReference>
<evidence type="ECO:0000313" key="11">
    <source>
        <dbReference type="Proteomes" id="UP000243459"/>
    </source>
</evidence>
<protein>
    <recommendedName>
        <fullName evidence="9">BUB1 N-terminal domain-containing protein</fullName>
    </recommendedName>
</protein>
<gene>
    <name evidence="10" type="ORF">A4U43_C01F1880</name>
</gene>
<dbReference type="FunFam" id="1.25.40.430:FF:000004">
    <property type="entry name" value="Mitotic spindle checkpoint protein BUBR1"/>
    <property type="match status" value="1"/>
</dbReference>
<feature type="compositionally biased region" description="Polar residues" evidence="8">
    <location>
        <begin position="219"/>
        <end position="228"/>
    </location>
</feature>
<feature type="compositionally biased region" description="Polar residues" evidence="8">
    <location>
        <begin position="281"/>
        <end position="291"/>
    </location>
</feature>
<dbReference type="GO" id="GO:0051754">
    <property type="term" value="P:meiotic sister chromatid cohesion, centromeric"/>
    <property type="evidence" value="ECO:0007669"/>
    <property type="project" value="TreeGrafter"/>
</dbReference>
<accession>A0A5P1FLN6</accession>
<keyword evidence="6" id="KW-0131">Cell cycle</keyword>
<evidence type="ECO:0000256" key="2">
    <source>
        <dbReference type="ARBA" id="ARBA00004629"/>
    </source>
</evidence>
<evidence type="ECO:0000256" key="7">
    <source>
        <dbReference type="ARBA" id="ARBA00023328"/>
    </source>
</evidence>
<organism evidence="10 11">
    <name type="scientific">Asparagus officinalis</name>
    <name type="common">Garden asparagus</name>
    <dbReference type="NCBI Taxonomy" id="4686"/>
    <lineage>
        <taxon>Eukaryota</taxon>
        <taxon>Viridiplantae</taxon>
        <taxon>Streptophyta</taxon>
        <taxon>Embryophyta</taxon>
        <taxon>Tracheophyta</taxon>
        <taxon>Spermatophyta</taxon>
        <taxon>Magnoliopsida</taxon>
        <taxon>Liliopsida</taxon>
        <taxon>Asparagales</taxon>
        <taxon>Asparagaceae</taxon>
        <taxon>Asparagoideae</taxon>
        <taxon>Asparagus</taxon>
    </lineage>
</organism>
<evidence type="ECO:0000256" key="5">
    <source>
        <dbReference type="ARBA" id="ARBA00023242"/>
    </source>
</evidence>
<comment type="subcellular location">
    <subcellularLocation>
        <location evidence="2">Chromosome</location>
        <location evidence="2">Centromere</location>
        <location evidence="2">Kinetochore</location>
    </subcellularLocation>
    <subcellularLocation>
        <location evidence="1">Nucleus</location>
    </subcellularLocation>
</comment>
<evidence type="ECO:0000256" key="3">
    <source>
        <dbReference type="ARBA" id="ARBA00022454"/>
    </source>
</evidence>
<dbReference type="GO" id="GO:0007094">
    <property type="term" value="P:mitotic spindle assembly checkpoint signaling"/>
    <property type="evidence" value="ECO:0007669"/>
    <property type="project" value="InterPro"/>
</dbReference>
<keyword evidence="11" id="KW-1185">Reference proteome</keyword>
<feature type="region of interest" description="Disordered" evidence="8">
    <location>
        <begin position="215"/>
        <end position="239"/>
    </location>
</feature>
<dbReference type="GO" id="GO:0005634">
    <property type="term" value="C:nucleus"/>
    <property type="evidence" value="ECO:0007669"/>
    <property type="project" value="UniProtKB-SubCell"/>
</dbReference>
<evidence type="ECO:0000259" key="9">
    <source>
        <dbReference type="PROSITE" id="PS51489"/>
    </source>
</evidence>
<dbReference type="SMART" id="SM00777">
    <property type="entry name" value="Mad3_BUB1_I"/>
    <property type="match status" value="1"/>
</dbReference>
<dbReference type="AlphaFoldDB" id="A0A5P1FLN6"/>
<dbReference type="PROSITE" id="PS51489">
    <property type="entry name" value="BUB1_N"/>
    <property type="match status" value="1"/>
</dbReference>
<feature type="region of interest" description="Disordered" evidence="8">
    <location>
        <begin position="267"/>
        <end position="309"/>
    </location>
</feature>